<keyword evidence="2" id="KW-0472">Membrane</keyword>
<dbReference type="RefSeq" id="WP_168053674.1">
    <property type="nucleotide sequence ID" value="NZ_JAATJR010000007.1"/>
</dbReference>
<feature type="compositionally biased region" description="Basic and acidic residues" evidence="1">
    <location>
        <begin position="21"/>
        <end position="32"/>
    </location>
</feature>
<feature type="region of interest" description="Disordered" evidence="1">
    <location>
        <begin position="1"/>
        <end position="36"/>
    </location>
</feature>
<proteinExistence type="predicted"/>
<organism evidence="3 4">
    <name type="scientific">Falsiroseomonas frigidaquae</name>
    <dbReference type="NCBI Taxonomy" id="487318"/>
    <lineage>
        <taxon>Bacteria</taxon>
        <taxon>Pseudomonadati</taxon>
        <taxon>Pseudomonadota</taxon>
        <taxon>Alphaproteobacteria</taxon>
        <taxon>Acetobacterales</taxon>
        <taxon>Roseomonadaceae</taxon>
        <taxon>Falsiroseomonas</taxon>
    </lineage>
</organism>
<evidence type="ECO:0000313" key="4">
    <source>
        <dbReference type="Proteomes" id="UP000765160"/>
    </source>
</evidence>
<accession>A0ABX1F694</accession>
<keyword evidence="2" id="KW-1133">Transmembrane helix</keyword>
<keyword evidence="2" id="KW-0812">Transmembrane</keyword>
<evidence type="ECO:0000256" key="1">
    <source>
        <dbReference type="SAM" id="MobiDB-lite"/>
    </source>
</evidence>
<name>A0ABX1F694_9PROT</name>
<feature type="transmembrane region" description="Helical" evidence="2">
    <location>
        <begin position="123"/>
        <end position="145"/>
    </location>
</feature>
<evidence type="ECO:0000313" key="3">
    <source>
        <dbReference type="EMBL" id="NKE47889.1"/>
    </source>
</evidence>
<reference evidence="3 4" key="1">
    <citation type="submission" date="2020-03" db="EMBL/GenBank/DDBJ databases">
        <title>Roseomonas selenitidurans sp. nov. isolated from soil.</title>
        <authorList>
            <person name="Liu H."/>
        </authorList>
    </citation>
    <scope>NUCLEOTIDE SEQUENCE [LARGE SCALE GENOMIC DNA]</scope>
    <source>
        <strain evidence="3 4">JCM 15073</strain>
    </source>
</reference>
<keyword evidence="4" id="KW-1185">Reference proteome</keyword>
<dbReference type="EMBL" id="JAAVTX010000007">
    <property type="protein sequence ID" value="NKE47889.1"/>
    <property type="molecule type" value="Genomic_DNA"/>
</dbReference>
<evidence type="ECO:0000256" key="2">
    <source>
        <dbReference type="SAM" id="Phobius"/>
    </source>
</evidence>
<sequence length="156" mass="17031">MTGQPPAGTSTGRTDAGTRPMPERLMPERPVPDRPVPPVLLATTPAPCLEDFITDRADDRLRDLLAFAMAVEAARPTEPEALRRKAEADLQAHAFRTLHNQVETIRLEAAKEQIGRLRRGPGFLKLVLANLLAIALVLGAAYALWLRPDLLPAGVF</sequence>
<gene>
    <name evidence="3" type="ORF">HB662_24140</name>
</gene>
<protein>
    <submittedName>
        <fullName evidence="3">Uncharacterized protein</fullName>
    </submittedName>
</protein>
<dbReference type="Proteomes" id="UP000765160">
    <property type="component" value="Unassembled WGS sequence"/>
</dbReference>
<feature type="compositionally biased region" description="Polar residues" evidence="1">
    <location>
        <begin position="1"/>
        <end position="13"/>
    </location>
</feature>
<comment type="caution">
    <text evidence="3">The sequence shown here is derived from an EMBL/GenBank/DDBJ whole genome shotgun (WGS) entry which is preliminary data.</text>
</comment>